<dbReference type="Pfam" id="PF02518">
    <property type="entry name" value="HATPase_c"/>
    <property type="match status" value="1"/>
</dbReference>
<sequence>MTAGPADAPAARRRPWTWPSLRHGARLVVCDPLFAVLGGLTGAATTTTALAVLFIVLRPDPVIITLALAVLPALLRGLLRGERLRIGLFTGQAIPTPAQARRDESRRTRVLRYLAGGVSGREVGYLLLMCPLGLGGLVVCFLVWSWCLGVPAPSVWAWAIEIMTSFGVDLSRIPPPSSWAALLIALPGAVLLARAITIGQIAAARTLLDAEHRRRFTSRIEELTAGRARLLAAQAAELRRIERDLHDGAQARLVALTMQLALIDRSLRTVGEQGEQARARLDSARTTASTALTELRGLVRGIHPPILTDRGLEPALEALVADHPLPVELSVSLSRRLPPAAESAVYFVVAEALSNSAKHASASAVTVGLWAGRGRTVTLRVADDGVGGADPTGPGLAGLTDRITALDGTLSVDSPPGGPTIVETRLPCA</sequence>
<evidence type="ECO:0000256" key="2">
    <source>
        <dbReference type="ARBA" id="ARBA00012438"/>
    </source>
</evidence>
<dbReference type="GO" id="GO:0000155">
    <property type="term" value="F:phosphorelay sensor kinase activity"/>
    <property type="evidence" value="ECO:0007669"/>
    <property type="project" value="InterPro"/>
</dbReference>
<name>A0AAC9PTW2_9PSEU</name>
<organism evidence="11 12">
    <name type="scientific">Actinoalloteichus fjordicus</name>
    <dbReference type="NCBI Taxonomy" id="1612552"/>
    <lineage>
        <taxon>Bacteria</taxon>
        <taxon>Bacillati</taxon>
        <taxon>Actinomycetota</taxon>
        <taxon>Actinomycetes</taxon>
        <taxon>Pseudonocardiales</taxon>
        <taxon>Pseudonocardiaceae</taxon>
        <taxon>Actinoalloteichus</taxon>
    </lineage>
</organism>
<dbReference type="Pfam" id="PF13796">
    <property type="entry name" value="Sensor"/>
    <property type="match status" value="1"/>
</dbReference>
<keyword evidence="9" id="KW-0812">Transmembrane</keyword>
<reference evidence="12" key="1">
    <citation type="submission" date="2016-06" db="EMBL/GenBank/DDBJ databases">
        <title>Complete genome sequence of Actinoalloteichus fjordicus DSM 46855 (=ADI127-17), type strain of the new species Actinoalloteichus fjordicus.</title>
        <authorList>
            <person name="Ruckert C."/>
            <person name="Nouioui I."/>
            <person name="Willmese J."/>
            <person name="van Wezel G."/>
            <person name="Klenk H.-P."/>
            <person name="Kalinowski J."/>
            <person name="Zotchev S.B."/>
        </authorList>
    </citation>
    <scope>NUCLEOTIDE SEQUENCE [LARGE SCALE GENOMIC DNA]</scope>
    <source>
        <strain evidence="12">ADI127-7</strain>
    </source>
</reference>
<evidence type="ECO:0000256" key="6">
    <source>
        <dbReference type="ARBA" id="ARBA00022777"/>
    </source>
</evidence>
<keyword evidence="6 11" id="KW-0418">Kinase</keyword>
<dbReference type="GO" id="GO:0046983">
    <property type="term" value="F:protein dimerization activity"/>
    <property type="evidence" value="ECO:0007669"/>
    <property type="project" value="InterPro"/>
</dbReference>
<dbReference type="AlphaFoldDB" id="A0AAC9PTW2"/>
<comment type="catalytic activity">
    <reaction evidence="1">
        <text>ATP + protein L-histidine = ADP + protein N-phospho-L-histidine.</text>
        <dbReference type="EC" id="2.7.13.3"/>
    </reaction>
</comment>
<keyword evidence="7" id="KW-0067">ATP-binding</keyword>
<feature type="transmembrane region" description="Helical" evidence="9">
    <location>
        <begin position="33"/>
        <end position="56"/>
    </location>
</feature>
<dbReference type="GO" id="GO:0005524">
    <property type="term" value="F:ATP binding"/>
    <property type="evidence" value="ECO:0007669"/>
    <property type="project" value="UniProtKB-KW"/>
</dbReference>
<dbReference type="RefSeq" id="WP_083683457.1">
    <property type="nucleotide sequence ID" value="NZ_CP016076.1"/>
</dbReference>
<dbReference type="SMART" id="SM00387">
    <property type="entry name" value="HATPase_c"/>
    <property type="match status" value="1"/>
</dbReference>
<proteinExistence type="predicted"/>
<keyword evidence="3" id="KW-0597">Phosphoprotein</keyword>
<keyword evidence="4" id="KW-0808">Transferase</keyword>
<feature type="transmembrane region" description="Helical" evidence="9">
    <location>
        <begin position="62"/>
        <end position="79"/>
    </location>
</feature>
<dbReference type="InterPro" id="IPR003594">
    <property type="entry name" value="HATPase_dom"/>
</dbReference>
<accession>A0AAC9PTW2</accession>
<evidence type="ECO:0000256" key="8">
    <source>
        <dbReference type="ARBA" id="ARBA00023012"/>
    </source>
</evidence>
<keyword evidence="8" id="KW-0902">Two-component regulatory system</keyword>
<feature type="transmembrane region" description="Helical" evidence="9">
    <location>
        <begin position="123"/>
        <end position="146"/>
    </location>
</feature>
<dbReference type="InterPro" id="IPR036890">
    <property type="entry name" value="HATPase_C_sf"/>
</dbReference>
<gene>
    <name evidence="11" type="ORF">UA74_21430</name>
</gene>
<feature type="domain" description="Histidine kinase/HSP90-like ATPase" evidence="10">
    <location>
        <begin position="340"/>
        <end position="429"/>
    </location>
</feature>
<feature type="transmembrane region" description="Helical" evidence="9">
    <location>
        <begin position="179"/>
        <end position="208"/>
    </location>
</feature>
<dbReference type="InterPro" id="IPR025828">
    <property type="entry name" value="Put_sensor_dom"/>
</dbReference>
<evidence type="ECO:0000313" key="12">
    <source>
        <dbReference type="Proteomes" id="UP000185511"/>
    </source>
</evidence>
<dbReference type="PANTHER" id="PTHR24421:SF10">
    <property type="entry name" value="NITRATE_NITRITE SENSOR PROTEIN NARQ"/>
    <property type="match status" value="1"/>
</dbReference>
<keyword evidence="5" id="KW-0547">Nucleotide-binding</keyword>
<dbReference type="Gene3D" id="3.30.565.10">
    <property type="entry name" value="Histidine kinase-like ATPase, C-terminal domain"/>
    <property type="match status" value="1"/>
</dbReference>
<evidence type="ECO:0000256" key="9">
    <source>
        <dbReference type="SAM" id="Phobius"/>
    </source>
</evidence>
<dbReference type="InterPro" id="IPR011712">
    <property type="entry name" value="Sig_transdc_His_kin_sub3_dim/P"/>
</dbReference>
<dbReference type="GO" id="GO:0016020">
    <property type="term" value="C:membrane"/>
    <property type="evidence" value="ECO:0007669"/>
    <property type="project" value="InterPro"/>
</dbReference>
<evidence type="ECO:0000259" key="10">
    <source>
        <dbReference type="SMART" id="SM00387"/>
    </source>
</evidence>
<dbReference type="SUPFAM" id="SSF55874">
    <property type="entry name" value="ATPase domain of HSP90 chaperone/DNA topoisomerase II/histidine kinase"/>
    <property type="match status" value="1"/>
</dbReference>
<keyword evidence="9" id="KW-1133">Transmembrane helix</keyword>
<dbReference type="InterPro" id="IPR050482">
    <property type="entry name" value="Sensor_HK_TwoCompSys"/>
</dbReference>
<evidence type="ECO:0000256" key="7">
    <source>
        <dbReference type="ARBA" id="ARBA00022840"/>
    </source>
</evidence>
<dbReference type="CDD" id="cd16917">
    <property type="entry name" value="HATPase_UhpB-NarQ-NarX-like"/>
    <property type="match status" value="1"/>
</dbReference>
<keyword evidence="12" id="KW-1185">Reference proteome</keyword>
<dbReference type="Proteomes" id="UP000185511">
    <property type="component" value="Chromosome"/>
</dbReference>
<evidence type="ECO:0000256" key="5">
    <source>
        <dbReference type="ARBA" id="ARBA00022741"/>
    </source>
</evidence>
<evidence type="ECO:0000256" key="1">
    <source>
        <dbReference type="ARBA" id="ARBA00000085"/>
    </source>
</evidence>
<keyword evidence="9" id="KW-0472">Membrane</keyword>
<dbReference type="EMBL" id="CP016076">
    <property type="protein sequence ID" value="APU16311.1"/>
    <property type="molecule type" value="Genomic_DNA"/>
</dbReference>
<dbReference type="EC" id="2.7.13.3" evidence="2"/>
<evidence type="ECO:0000256" key="3">
    <source>
        <dbReference type="ARBA" id="ARBA00022553"/>
    </source>
</evidence>
<dbReference type="PANTHER" id="PTHR24421">
    <property type="entry name" value="NITRATE/NITRITE SENSOR PROTEIN NARX-RELATED"/>
    <property type="match status" value="1"/>
</dbReference>
<evidence type="ECO:0000256" key="4">
    <source>
        <dbReference type="ARBA" id="ARBA00022679"/>
    </source>
</evidence>
<dbReference type="Gene3D" id="1.20.5.1930">
    <property type="match status" value="1"/>
</dbReference>
<protein>
    <recommendedName>
        <fullName evidence="2">histidine kinase</fullName>
        <ecNumber evidence="2">2.7.13.3</ecNumber>
    </recommendedName>
</protein>
<dbReference type="KEGG" id="acad:UA74_21430"/>
<evidence type="ECO:0000313" key="11">
    <source>
        <dbReference type="EMBL" id="APU16311.1"/>
    </source>
</evidence>
<dbReference type="Pfam" id="PF07730">
    <property type="entry name" value="HisKA_3"/>
    <property type="match status" value="1"/>
</dbReference>